<dbReference type="STRING" id="1384459.GL4_2622"/>
<reference evidence="1 2" key="1">
    <citation type="submission" date="2014-09" db="EMBL/GenBank/DDBJ databases">
        <title>Genome sequencing of Methyloceanibacter caenitepidi Gela4.</title>
        <authorList>
            <person name="Takeuchi M."/>
            <person name="Susumu S."/>
            <person name="Kamagata Y."/>
            <person name="Oshima K."/>
            <person name="Hattori M."/>
            <person name="Iwasaki W."/>
        </authorList>
    </citation>
    <scope>NUCLEOTIDE SEQUENCE [LARGE SCALE GENOMIC DNA]</scope>
    <source>
        <strain evidence="1 2">Gela4</strain>
    </source>
</reference>
<protein>
    <submittedName>
        <fullName evidence="1">Uncharacterized protein</fullName>
    </submittedName>
</protein>
<keyword evidence="2" id="KW-1185">Reference proteome</keyword>
<dbReference type="Proteomes" id="UP000031643">
    <property type="component" value="Chromosome"/>
</dbReference>
<dbReference type="EMBL" id="AP014648">
    <property type="protein sequence ID" value="BAQ18056.1"/>
    <property type="molecule type" value="Genomic_DNA"/>
</dbReference>
<organism evidence="1 2">
    <name type="scientific">Methyloceanibacter caenitepidi</name>
    <dbReference type="NCBI Taxonomy" id="1384459"/>
    <lineage>
        <taxon>Bacteria</taxon>
        <taxon>Pseudomonadati</taxon>
        <taxon>Pseudomonadota</taxon>
        <taxon>Alphaproteobacteria</taxon>
        <taxon>Hyphomicrobiales</taxon>
        <taxon>Hyphomicrobiaceae</taxon>
        <taxon>Methyloceanibacter</taxon>
    </lineage>
</organism>
<sequence>MRTLLLAIGAHLKPCPGRLFPTVEASENLWCNALATEQAHA</sequence>
<dbReference type="HOGENOM" id="CLU_3272613_0_0_5"/>
<dbReference type="AlphaFoldDB" id="A0A0A8K5J3"/>
<accession>A0A0A8K5J3</accession>
<dbReference type="KEGG" id="mcg:GL4_2622"/>
<gene>
    <name evidence="1" type="ORF">GL4_2622</name>
</gene>
<evidence type="ECO:0000313" key="1">
    <source>
        <dbReference type="EMBL" id="BAQ18056.1"/>
    </source>
</evidence>
<name>A0A0A8K5J3_9HYPH</name>
<evidence type="ECO:0000313" key="2">
    <source>
        <dbReference type="Proteomes" id="UP000031643"/>
    </source>
</evidence>
<proteinExistence type="predicted"/>